<dbReference type="InterPro" id="IPR011033">
    <property type="entry name" value="PRC_barrel-like_sf"/>
</dbReference>
<reference evidence="2 3" key="1">
    <citation type="submission" date="2016-10" db="EMBL/GenBank/DDBJ databases">
        <authorList>
            <person name="de Groot N.N."/>
        </authorList>
    </citation>
    <scope>NUCLEOTIDE SEQUENCE [LARGE SCALE GENOMIC DNA]</scope>
    <source>
        <strain evidence="2 3">DSM 16199</strain>
    </source>
</reference>
<name>A0A1I4DKB5_9RHOB</name>
<dbReference type="AlphaFoldDB" id="A0A1I4DKB5"/>
<gene>
    <name evidence="2" type="ORF">SAMN04488004_104183</name>
</gene>
<feature type="domain" description="PRC-barrel" evidence="1">
    <location>
        <begin position="12"/>
        <end position="82"/>
    </location>
</feature>
<accession>A0A1I4DKB5</accession>
<dbReference type="SUPFAM" id="SSF50346">
    <property type="entry name" value="PRC-barrel domain"/>
    <property type="match status" value="1"/>
</dbReference>
<dbReference type="Proteomes" id="UP000199550">
    <property type="component" value="Unassembled WGS sequence"/>
</dbReference>
<organism evidence="2 3">
    <name type="scientific">Loktanella salsilacus</name>
    <dbReference type="NCBI Taxonomy" id="195913"/>
    <lineage>
        <taxon>Bacteria</taxon>
        <taxon>Pseudomonadati</taxon>
        <taxon>Pseudomonadota</taxon>
        <taxon>Alphaproteobacteria</taxon>
        <taxon>Rhodobacterales</taxon>
        <taxon>Roseobacteraceae</taxon>
        <taxon>Loktanella</taxon>
    </lineage>
</organism>
<evidence type="ECO:0000259" key="1">
    <source>
        <dbReference type="Pfam" id="PF05239"/>
    </source>
</evidence>
<evidence type="ECO:0000313" key="2">
    <source>
        <dbReference type="EMBL" id="SFK93339.1"/>
    </source>
</evidence>
<evidence type="ECO:0000313" key="3">
    <source>
        <dbReference type="Proteomes" id="UP000199550"/>
    </source>
</evidence>
<dbReference type="PANTHER" id="PTHR36505:SF1">
    <property type="entry name" value="BLR1072 PROTEIN"/>
    <property type="match status" value="1"/>
</dbReference>
<dbReference type="OrthoDB" id="7274881at2"/>
<dbReference type="RefSeq" id="WP_090186453.1">
    <property type="nucleotide sequence ID" value="NZ_FOTF01000004.1"/>
</dbReference>
<protein>
    <submittedName>
        <fullName evidence="2">PRC-barrel domain-containing protein</fullName>
    </submittedName>
</protein>
<dbReference type="Gene3D" id="2.30.30.240">
    <property type="entry name" value="PRC-barrel domain"/>
    <property type="match status" value="1"/>
</dbReference>
<dbReference type="EMBL" id="FOTF01000004">
    <property type="protein sequence ID" value="SFK93339.1"/>
    <property type="molecule type" value="Genomic_DNA"/>
</dbReference>
<keyword evidence="3" id="KW-1185">Reference proteome</keyword>
<sequence length="115" mass="13104">METEHNLIDSGRVNGTHVFGSDREQIGHIDHLMIDKLSGNVAYAVMNFGGFLGMGEEQHPLPWKSLRYDTSLAGYVTDLTKDQLTGAPERVSDWSRDRAYETRLHDYYGLAPYWL</sequence>
<proteinExistence type="predicted"/>
<dbReference type="Pfam" id="PF05239">
    <property type="entry name" value="PRC"/>
    <property type="match status" value="1"/>
</dbReference>
<dbReference type="STRING" id="195913.SAMN04488004_104183"/>
<dbReference type="PANTHER" id="PTHR36505">
    <property type="entry name" value="BLR1072 PROTEIN"/>
    <property type="match status" value="1"/>
</dbReference>
<dbReference type="InterPro" id="IPR027275">
    <property type="entry name" value="PRC-brl_dom"/>
</dbReference>